<name>A0ABP0PA74_9DINO</name>
<evidence type="ECO:0000256" key="1">
    <source>
        <dbReference type="SAM" id="MobiDB-lite"/>
    </source>
</evidence>
<organism evidence="2 3">
    <name type="scientific">Durusdinium trenchii</name>
    <dbReference type="NCBI Taxonomy" id="1381693"/>
    <lineage>
        <taxon>Eukaryota</taxon>
        <taxon>Sar</taxon>
        <taxon>Alveolata</taxon>
        <taxon>Dinophyceae</taxon>
        <taxon>Suessiales</taxon>
        <taxon>Symbiodiniaceae</taxon>
        <taxon>Durusdinium</taxon>
    </lineage>
</organism>
<feature type="region of interest" description="Disordered" evidence="1">
    <location>
        <begin position="1093"/>
        <end position="1156"/>
    </location>
</feature>
<comment type="caution">
    <text evidence="2">The sequence shown here is derived from an EMBL/GenBank/DDBJ whole genome shotgun (WGS) entry which is preliminary data.</text>
</comment>
<evidence type="ECO:0000313" key="2">
    <source>
        <dbReference type="EMBL" id="CAK9072958.1"/>
    </source>
</evidence>
<protein>
    <submittedName>
        <fullName evidence="2">Uncharacterized protein</fullName>
    </submittedName>
</protein>
<feature type="compositionally biased region" description="Basic and acidic residues" evidence="1">
    <location>
        <begin position="1093"/>
        <end position="1106"/>
    </location>
</feature>
<accession>A0ABP0PA74</accession>
<gene>
    <name evidence="2" type="ORF">CCMP2556_LOCUS35894</name>
</gene>
<sequence>MQCLALDYFALIEEEGQRDAVEDLPVKQVNWHWEAPPLAAALMQIHCPVPTSSPCETFNLVRFADEAIPVFPEAQVEDFDYLGAPSLLPAVEDSWTRDALVSLLPEAEALDSQSRQWLAEYAAYRETPEVSVAMKQINQDCEWMHHMAGSSNFLSKEDASIIPNPQLQTKDPPDCTEVGARPAAQETEASHPTEVETRYSRVWQPKGQAKVRSLDLTRLGVEALPSIWSFEASGRTALDFSGPADGVGSGARFVRDGHLQFECSSTILEAGWSGAWTLAADSAGPAELPLPQLEPLKLPEDLEGLFQKDAKLRFVEALEAAPLGEVREGRTHGRPMASEERSQCPEWRHDWIEYSSKSPPTWQTDETRWERRTISVAFQEPGLEAHAWLLSAPQQAAANTSAAPVVEDAGTATAGGVGEVFRYQASAQEKRLAQQLNSGTSLAWLAYREKIQCLEKVSSGNLKEDVPDLEELDDLLKTHEARLKELPEDDSESKTLDVSLYRLLYNLRVMLSLRGDLLREGLGHAILAAVTATAPSEAATLAQTPLLKAALVVCHEALRSVQGSAAHPGAANNLCSFVNCPGCRCSPATLQHLEVARVEGLKVLRRKAIEQQKRLVVVFASQEVLEAIALLIGADLSGKVSEVVALGRAVAPAAGVPLLRGAATALLHEQLVALPQWAAAAGSTDLLAAWEVRRLLQQSLVVAYQTLLEPAKVLVQFRLEMEAVPDPGDAGSRCSPERMGRCSVPAAAGAAPAALPERPAERAEVPRLALAVRPTVTVMVGEHMLKAQELLRELEAGGLRILERSVLAATAPDLLMGPQVCCFLRSAHVITRQKRELCDRLWRALTAFEQVFFVLVLESGLQDQGICEELFQILRAQEHPRKNSLHASTVASEGLATLLVRETLRISATGHGFSIELKEEEPEELPFWAELPGLNAALAEQLLALHRKVPERCGAREVSQILGLRLEEKVIEEMQAALDLKRESTVCRRQEPGKPFSYQLTGTVEKRPTVPPARCGRTVPALAGVAALEDSEVEVQTPQAQRFPAREEMLLTPPDRILAPHRILRTPRATASHPRGDEPQMKRLRGLEMEEEADLKTTRGFRDHVADPSQPRPLRALSAPSPRRAAQMGDPGRLEAGRRRRDLLLPQKRPHSEECEAKADMNRSRLKQHGQSQDGDLGRLEFAHANQFHRSQSSTQSGGLRGAQMLNRRCSSAPHSSLFGSLCTRTRWPAGFRTSAFRSWTG</sequence>
<reference evidence="2 3" key="1">
    <citation type="submission" date="2024-02" db="EMBL/GenBank/DDBJ databases">
        <authorList>
            <person name="Chen Y."/>
            <person name="Shah S."/>
            <person name="Dougan E. K."/>
            <person name="Thang M."/>
            <person name="Chan C."/>
        </authorList>
    </citation>
    <scope>NUCLEOTIDE SEQUENCE [LARGE SCALE GENOMIC DNA]</scope>
</reference>
<feature type="compositionally biased region" description="Low complexity" evidence="1">
    <location>
        <begin position="1112"/>
        <end position="1126"/>
    </location>
</feature>
<proteinExistence type="predicted"/>
<dbReference type="Proteomes" id="UP001642484">
    <property type="component" value="Unassembled WGS sequence"/>
</dbReference>
<keyword evidence="3" id="KW-1185">Reference proteome</keyword>
<dbReference type="EMBL" id="CAXAMN010022807">
    <property type="protein sequence ID" value="CAK9072958.1"/>
    <property type="molecule type" value="Genomic_DNA"/>
</dbReference>
<evidence type="ECO:0000313" key="3">
    <source>
        <dbReference type="Proteomes" id="UP001642484"/>
    </source>
</evidence>